<dbReference type="Proteomes" id="UP001732720">
    <property type="component" value="Chromosome 11"/>
</dbReference>
<keyword evidence="1" id="KW-1185">Reference proteome</keyword>
<protein>
    <submittedName>
        <fullName evidence="2">Calpain-8 isoform X3</fullName>
    </submittedName>
</protein>
<dbReference type="RefSeq" id="XP_073904343.1">
    <property type="nucleotide sequence ID" value="XM_074048242.1"/>
</dbReference>
<evidence type="ECO:0000313" key="2">
    <source>
        <dbReference type="RefSeq" id="XP_073904343.1"/>
    </source>
</evidence>
<reference evidence="2" key="1">
    <citation type="submission" date="2025-08" db="UniProtKB">
        <authorList>
            <consortium name="RefSeq"/>
        </authorList>
    </citation>
    <scope>IDENTIFICATION</scope>
</reference>
<organism evidence="1 2">
    <name type="scientific">Castor canadensis</name>
    <name type="common">American beaver</name>
    <dbReference type="NCBI Taxonomy" id="51338"/>
    <lineage>
        <taxon>Eukaryota</taxon>
        <taxon>Metazoa</taxon>
        <taxon>Chordata</taxon>
        <taxon>Craniata</taxon>
        <taxon>Vertebrata</taxon>
        <taxon>Euteleostomi</taxon>
        <taxon>Mammalia</taxon>
        <taxon>Eutheria</taxon>
        <taxon>Euarchontoglires</taxon>
        <taxon>Glires</taxon>
        <taxon>Rodentia</taxon>
        <taxon>Castorimorpha</taxon>
        <taxon>Castoridae</taxon>
        <taxon>Castor</taxon>
    </lineage>
</organism>
<accession>A0AC58KHK4</accession>
<gene>
    <name evidence="2" type="primary">Capn8</name>
</gene>
<evidence type="ECO:0000313" key="1">
    <source>
        <dbReference type="Proteomes" id="UP001732720"/>
    </source>
</evidence>
<proteinExistence type="predicted"/>
<name>A0AC58KHK4_CASCN</name>
<sequence length="758" mass="85176">MCSWLTHFPLEHSLRGNVYLLHLLAWCLIVHLPVGQVSESTEQSCLPVHPTEPVAMAALAAGVAKQRAIAQGLGSNQKAVKYLGQDFEILRKQCLDSGVLFKDPEFPACPSVLGYKDLGPGSPQTQGITWKRPPELCSNPQFIVGGATRTDICQGGLGDCWLLAAIASLTLNEKLLYRVVPRDQNFQKNYAGIFHFQFWQYGEWVDVVIDDRLPTKNGELLFLHSEERNEFWSALLEKAYAKLNGSYEALAGGSTIEGFEDFTGGISEFYDLKKAPGNLYHIIRKALQAGSLLGCSIDVSSAAEAEAITRQKLVKSHAYSVTGIEEVDFRGSPEKLIRLRNPWGEVEWSGAWSDDAPEWNYIDPRRKEELDKKAEDGEFWMSFSDFLKQFSRLEICNLSPDSLSSEEVHKWNLVLFSGRWTRGSTAGGCQNYPATYWTNPQFKIHLEEVDEDQEEGTGEPCCTVLLGLMQKNRRRQKRIGQGTLSIGYAVYQVPKELESHMDTHLGRDFFLGHQPSTCSSTYINQREVSGRARLPPGQYLVVPSTFEPFKDGDFCLRVFSEKKAKALEIGNVVAGNPHELRPNEVEQGDEQFQHLFGKFAGKESEIGANQLKTVLNGVFSKRIDIKFDGFSIHTCREMISLLDSHGTGTLGPVELKTLWLKIQKYLEIYKEIDCNHLGTIDAHEMRTALKKSGFNLNNQVQQTIAIRYACSKLGIDFDGFVACMIRLETLFKLFRLLDKDQNGIVQLSLAEWLCCVLV</sequence>